<evidence type="ECO:0000313" key="3">
    <source>
        <dbReference type="Proteomes" id="UP000007875"/>
    </source>
</evidence>
<keyword evidence="3" id="KW-1185">Reference proteome</keyword>
<dbReference type="Ensembl" id="ENSCSAVT00000005823.1">
    <property type="protein sequence ID" value="ENSCSAVP00000005748.1"/>
    <property type="gene ID" value="ENSCSAVG00000003425.1"/>
</dbReference>
<dbReference type="Proteomes" id="UP000007875">
    <property type="component" value="Unassembled WGS sequence"/>
</dbReference>
<feature type="compositionally biased region" description="Basic and acidic residues" evidence="1">
    <location>
        <begin position="10"/>
        <end position="59"/>
    </location>
</feature>
<organism evidence="2 3">
    <name type="scientific">Ciona savignyi</name>
    <name type="common">Pacific transparent sea squirt</name>
    <dbReference type="NCBI Taxonomy" id="51511"/>
    <lineage>
        <taxon>Eukaryota</taxon>
        <taxon>Metazoa</taxon>
        <taxon>Chordata</taxon>
        <taxon>Tunicata</taxon>
        <taxon>Ascidiacea</taxon>
        <taxon>Phlebobranchia</taxon>
        <taxon>Cionidae</taxon>
        <taxon>Ciona</taxon>
    </lineage>
</organism>
<feature type="compositionally biased region" description="Basic and acidic residues" evidence="1">
    <location>
        <begin position="148"/>
        <end position="159"/>
    </location>
</feature>
<feature type="region of interest" description="Disordered" evidence="1">
    <location>
        <begin position="1"/>
        <end position="174"/>
    </location>
</feature>
<accession>H2YK96</accession>
<proteinExistence type="predicted"/>
<dbReference type="GeneTree" id="ENSGT00940000170548"/>
<dbReference type="eggNOG" id="ENOG502S6BV">
    <property type="taxonomic scope" value="Eukaryota"/>
</dbReference>
<feature type="compositionally biased region" description="Basic and acidic residues" evidence="1">
    <location>
        <begin position="98"/>
        <end position="136"/>
    </location>
</feature>
<feature type="compositionally biased region" description="Polar residues" evidence="1">
    <location>
        <begin position="138"/>
        <end position="147"/>
    </location>
</feature>
<dbReference type="AlphaFoldDB" id="H2YK96"/>
<reference evidence="3" key="1">
    <citation type="submission" date="2003-08" db="EMBL/GenBank/DDBJ databases">
        <authorList>
            <person name="Birren B."/>
            <person name="Nusbaum C."/>
            <person name="Abebe A."/>
            <person name="Abouelleil A."/>
            <person name="Adekoya E."/>
            <person name="Ait-zahra M."/>
            <person name="Allen N."/>
            <person name="Allen T."/>
            <person name="An P."/>
            <person name="Anderson M."/>
            <person name="Anderson S."/>
            <person name="Arachchi H."/>
            <person name="Armbruster J."/>
            <person name="Bachantsang P."/>
            <person name="Baldwin J."/>
            <person name="Barry A."/>
            <person name="Bayul T."/>
            <person name="Blitshsteyn B."/>
            <person name="Bloom T."/>
            <person name="Blye J."/>
            <person name="Boguslavskiy L."/>
            <person name="Borowsky M."/>
            <person name="Boukhgalter B."/>
            <person name="Brunache A."/>
            <person name="Butler J."/>
            <person name="Calixte N."/>
            <person name="Calvo S."/>
            <person name="Camarata J."/>
            <person name="Campo K."/>
            <person name="Chang J."/>
            <person name="Cheshatsang Y."/>
            <person name="Citroen M."/>
            <person name="Collymore A."/>
            <person name="Considine T."/>
            <person name="Cook A."/>
            <person name="Cooke P."/>
            <person name="Corum B."/>
            <person name="Cuomo C."/>
            <person name="David R."/>
            <person name="Dawoe T."/>
            <person name="Degray S."/>
            <person name="Dodge S."/>
            <person name="Dooley K."/>
            <person name="Dorje P."/>
            <person name="Dorjee K."/>
            <person name="Dorris L."/>
            <person name="Duffey N."/>
            <person name="Dupes A."/>
            <person name="Elkins T."/>
            <person name="Engels R."/>
            <person name="Erickson J."/>
            <person name="Farina A."/>
            <person name="Faro S."/>
            <person name="Ferreira P."/>
            <person name="Fischer H."/>
            <person name="Fitzgerald M."/>
            <person name="Foley K."/>
            <person name="Gage D."/>
            <person name="Galagan J."/>
            <person name="Gearin G."/>
            <person name="Gnerre S."/>
            <person name="Gnirke A."/>
            <person name="Goyette A."/>
            <person name="Graham J."/>
            <person name="Grandbois E."/>
            <person name="Gyaltsen K."/>
            <person name="Hafez N."/>
            <person name="Hagopian D."/>
            <person name="Hagos B."/>
            <person name="Hall J."/>
            <person name="Hatcher B."/>
            <person name="Heller A."/>
            <person name="Higgins H."/>
            <person name="Honan T."/>
            <person name="Horn A."/>
            <person name="Houde N."/>
            <person name="Hughes L."/>
            <person name="Hulme W."/>
            <person name="Husby E."/>
            <person name="Iliev I."/>
            <person name="Jaffe D."/>
            <person name="Jones C."/>
            <person name="Kamal M."/>
            <person name="Kamat A."/>
            <person name="Kamvysselis M."/>
            <person name="Karlsson E."/>
            <person name="Kells C."/>
            <person name="Kieu A."/>
            <person name="Kisner P."/>
            <person name="Kodira C."/>
            <person name="Kulbokas E."/>
            <person name="Labutti K."/>
            <person name="Lama D."/>
            <person name="Landers T."/>
            <person name="Leger J."/>
            <person name="Levine S."/>
            <person name="Lewis D."/>
            <person name="Lewis T."/>
            <person name="Lindblad-toh K."/>
            <person name="Liu X."/>
            <person name="Lokyitsang T."/>
            <person name="Lokyitsang Y."/>
            <person name="Lucien O."/>
            <person name="Lui A."/>
            <person name="Ma L.J."/>
            <person name="Mabbitt R."/>
            <person name="Macdonald J."/>
            <person name="Maclean C."/>
            <person name="Major J."/>
            <person name="Manning J."/>
            <person name="Marabella R."/>
            <person name="Maru K."/>
            <person name="Matthews C."/>
            <person name="Mauceli E."/>
            <person name="Mccarthy M."/>
            <person name="Mcdonough S."/>
            <person name="Mcghee T."/>
            <person name="Meldrim J."/>
            <person name="Meneus L."/>
            <person name="Mesirov J."/>
            <person name="Mihalev A."/>
            <person name="Mihova T."/>
            <person name="Mikkelsen T."/>
            <person name="Mlenga V."/>
            <person name="Moru K."/>
            <person name="Mozes J."/>
            <person name="Mulrain L."/>
            <person name="Munson G."/>
            <person name="Naylor J."/>
            <person name="Newes C."/>
            <person name="Nguyen C."/>
            <person name="Nguyen N."/>
            <person name="Nguyen T."/>
            <person name="Nicol R."/>
            <person name="Nielsen C."/>
            <person name="Nizzari M."/>
            <person name="Norbu C."/>
            <person name="Norbu N."/>
            <person name="O'donnell P."/>
            <person name="Okoawo O."/>
            <person name="O'leary S."/>
            <person name="Omotosho B."/>
            <person name="O'neill K."/>
            <person name="Osman S."/>
            <person name="Parker S."/>
            <person name="Perrin D."/>
            <person name="Phunkhang P."/>
            <person name="Piqani B."/>
            <person name="Purcell S."/>
            <person name="Rachupka T."/>
            <person name="Ramasamy U."/>
            <person name="Rameau R."/>
            <person name="Ray V."/>
            <person name="Raymond C."/>
            <person name="Retta R."/>
            <person name="Richardson S."/>
            <person name="Rise C."/>
            <person name="Rodriguez J."/>
            <person name="Rogers J."/>
            <person name="Rogov P."/>
            <person name="Rutman M."/>
            <person name="Schupbach R."/>
            <person name="Seaman C."/>
            <person name="Settipalli S."/>
            <person name="Sharpe T."/>
            <person name="Sheridan J."/>
            <person name="Sherpa N."/>
            <person name="Shi J."/>
            <person name="Smirnov S."/>
            <person name="Smith C."/>
            <person name="Sougnez C."/>
            <person name="Spencer B."/>
            <person name="Stalker J."/>
            <person name="Stange-thomann N."/>
            <person name="Stavropoulos S."/>
            <person name="Stetson K."/>
            <person name="Stone C."/>
            <person name="Stone S."/>
            <person name="Stubbs M."/>
            <person name="Talamas J."/>
            <person name="Tchuinga P."/>
            <person name="Tenzing P."/>
            <person name="Tesfaye S."/>
            <person name="Theodore J."/>
            <person name="Thoulutsang Y."/>
            <person name="Topham K."/>
            <person name="Towey S."/>
            <person name="Tsamla T."/>
            <person name="Tsomo N."/>
            <person name="Vallee D."/>
            <person name="Vassiliev H."/>
            <person name="Venkataraman V."/>
            <person name="Vinson J."/>
            <person name="Vo A."/>
            <person name="Wade C."/>
            <person name="Wang S."/>
            <person name="Wangchuk T."/>
            <person name="Wangdi T."/>
            <person name="Whittaker C."/>
            <person name="Wilkinson J."/>
            <person name="Wu Y."/>
            <person name="Wyman D."/>
            <person name="Yadav S."/>
            <person name="Yang S."/>
            <person name="Yang X."/>
            <person name="Yeager S."/>
            <person name="Yee E."/>
            <person name="Young G."/>
            <person name="Zainoun J."/>
            <person name="Zembeck L."/>
            <person name="Zimmer A."/>
            <person name="Zody M."/>
            <person name="Lander E."/>
        </authorList>
    </citation>
    <scope>NUCLEOTIDE SEQUENCE [LARGE SCALE GENOMIC DNA]</scope>
</reference>
<evidence type="ECO:0000313" key="2">
    <source>
        <dbReference type="Ensembl" id="ENSCSAVP00000005748.1"/>
    </source>
</evidence>
<dbReference type="InParanoid" id="H2YK96"/>
<reference evidence="2" key="2">
    <citation type="submission" date="2025-08" db="UniProtKB">
        <authorList>
            <consortium name="Ensembl"/>
        </authorList>
    </citation>
    <scope>IDENTIFICATION</scope>
</reference>
<sequence>MRYNEQSSMRYEDAPRSRRQDFPEEQRTQKTMKYEREVLMNDIRPKPIRKLNDPRDRPDFPPQRTSSWDPDRDRKMRHRGSQDFEEQERTQRISSWVDGRDGAKLRIETREKFPREKWQPEGGRHRVDERKVEVEYSRGQSDRTNSGSRDRGRFPDDRPPAPSSRFTREVRQKR</sequence>
<reference evidence="2" key="3">
    <citation type="submission" date="2025-09" db="UniProtKB">
        <authorList>
            <consortium name="Ensembl"/>
        </authorList>
    </citation>
    <scope>IDENTIFICATION</scope>
</reference>
<evidence type="ECO:0000256" key="1">
    <source>
        <dbReference type="SAM" id="MobiDB-lite"/>
    </source>
</evidence>
<protein>
    <submittedName>
        <fullName evidence="2">Uncharacterized protein</fullName>
    </submittedName>
</protein>
<name>H2YK96_CIOSA</name>
<dbReference type="HOGENOM" id="CLU_1539484_0_0_1"/>